<organism evidence="1 2">
    <name type="scientific">Penicillium expansum</name>
    <name type="common">Blue mold rot fungus</name>
    <dbReference type="NCBI Taxonomy" id="27334"/>
    <lineage>
        <taxon>Eukaryota</taxon>
        <taxon>Fungi</taxon>
        <taxon>Dikarya</taxon>
        <taxon>Ascomycota</taxon>
        <taxon>Pezizomycotina</taxon>
        <taxon>Eurotiomycetes</taxon>
        <taxon>Eurotiomycetidae</taxon>
        <taxon>Eurotiales</taxon>
        <taxon>Aspergillaceae</taxon>
        <taxon>Penicillium</taxon>
    </lineage>
</organism>
<gene>
    <name evidence="1" type="ORF">PEX2_003730</name>
</gene>
<dbReference type="Proteomes" id="UP000030143">
    <property type="component" value="Unassembled WGS sequence"/>
</dbReference>
<dbReference type="VEuPathDB" id="FungiDB:PEXP_026470"/>
<dbReference type="EMBL" id="JQFZ01000155">
    <property type="protein sequence ID" value="KGO57019.1"/>
    <property type="molecule type" value="Genomic_DNA"/>
</dbReference>
<reference evidence="1 2" key="1">
    <citation type="journal article" date="2015" name="Mol. Plant Microbe Interact.">
        <title>Genome, transcriptome, and functional analyses of Penicillium expansum provide new insights into secondary metabolism and pathogenicity.</title>
        <authorList>
            <person name="Ballester A.R."/>
            <person name="Marcet-Houben M."/>
            <person name="Levin E."/>
            <person name="Sela N."/>
            <person name="Selma-Lazaro C."/>
            <person name="Carmona L."/>
            <person name="Wisniewski M."/>
            <person name="Droby S."/>
            <person name="Gonzalez-Candelas L."/>
            <person name="Gabaldon T."/>
        </authorList>
    </citation>
    <scope>NUCLEOTIDE SEQUENCE [LARGE SCALE GENOMIC DNA]</scope>
    <source>
        <strain evidence="1 2">MD-8</strain>
    </source>
</reference>
<sequence length="83" mass="8948">MAPKLHGTASRHLPEHIGTSSFNDTYLANKVGEIVNSQCQAEGRSPIATRNGVKLDLYASYELIACVQKLGFGVSCGDQHTDE</sequence>
<evidence type="ECO:0000313" key="1">
    <source>
        <dbReference type="EMBL" id="KGO57019.1"/>
    </source>
</evidence>
<name>A0A0A2JNP9_PENEN</name>
<keyword evidence="2" id="KW-1185">Reference proteome</keyword>
<evidence type="ECO:0000313" key="2">
    <source>
        <dbReference type="Proteomes" id="UP000030143"/>
    </source>
</evidence>
<comment type="caution">
    <text evidence="1">The sequence shown here is derived from an EMBL/GenBank/DDBJ whole genome shotgun (WGS) entry which is preliminary data.</text>
</comment>
<proteinExistence type="predicted"/>
<dbReference type="RefSeq" id="XP_016598707.1">
    <property type="nucleotide sequence ID" value="XM_016737651.1"/>
</dbReference>
<dbReference type="AlphaFoldDB" id="A0A0A2JNP9"/>
<dbReference type="GeneID" id="27673070"/>
<accession>A0A0A2JNP9</accession>
<protein>
    <submittedName>
        <fullName evidence="1">Uncharacterized protein</fullName>
    </submittedName>
</protein>
<dbReference type="HOGENOM" id="CLU_2543291_0_0_1"/>